<dbReference type="NCBIfam" id="TIGR04265">
    <property type="entry name" value="bac_cardiolipin"/>
    <property type="match status" value="1"/>
</dbReference>
<proteinExistence type="predicted"/>
<dbReference type="EMBL" id="BSCI01000002">
    <property type="protein sequence ID" value="GLG85995.1"/>
    <property type="molecule type" value="Genomic_DNA"/>
</dbReference>
<evidence type="ECO:0000256" key="11">
    <source>
        <dbReference type="ARBA" id="ARBA00023264"/>
    </source>
</evidence>
<dbReference type="EC" id="2.7.8.-" evidence="12"/>
<evidence type="ECO:0000313" key="19">
    <source>
        <dbReference type="Proteomes" id="UP000095727"/>
    </source>
</evidence>
<accession>A0A173TQQ0</accession>
<reference evidence="17" key="2">
    <citation type="submission" date="2022-09" db="EMBL/GenBank/DDBJ databases">
        <title>Draft genome sequence of Coprococcus comes strain 31264.</title>
        <authorList>
            <person name="Atsushi H."/>
            <person name="Moriya O."/>
            <person name="Mitsuo S."/>
        </authorList>
    </citation>
    <scope>NUCLEOTIDE SEQUENCE</scope>
    <source>
        <strain evidence="17">JCM 31264</strain>
    </source>
</reference>
<feature type="transmembrane region" description="Helical" evidence="13">
    <location>
        <begin position="57"/>
        <end position="74"/>
    </location>
</feature>
<dbReference type="Proteomes" id="UP001145109">
    <property type="component" value="Unassembled WGS sequence"/>
</dbReference>
<evidence type="ECO:0000256" key="13">
    <source>
        <dbReference type="SAM" id="Phobius"/>
    </source>
</evidence>
<dbReference type="GO" id="GO:0008808">
    <property type="term" value="F:cardiolipin synthase activity"/>
    <property type="evidence" value="ECO:0007669"/>
    <property type="project" value="UniProtKB-UniRule"/>
</dbReference>
<organism evidence="15 19">
    <name type="scientific">Coprococcus comes</name>
    <dbReference type="NCBI Taxonomy" id="410072"/>
    <lineage>
        <taxon>Bacteria</taxon>
        <taxon>Bacillati</taxon>
        <taxon>Bacillota</taxon>
        <taxon>Clostridia</taxon>
        <taxon>Lachnospirales</taxon>
        <taxon>Lachnospiraceae</taxon>
        <taxon>Coprococcus</taxon>
    </lineage>
</organism>
<dbReference type="GO" id="GO:0032049">
    <property type="term" value="P:cardiolipin biosynthetic process"/>
    <property type="evidence" value="ECO:0007669"/>
    <property type="project" value="UniProtKB-UniRule"/>
</dbReference>
<dbReference type="AlphaFoldDB" id="A0A173TQQ0"/>
<evidence type="ECO:0000256" key="1">
    <source>
        <dbReference type="ARBA" id="ARBA00004651"/>
    </source>
</evidence>
<keyword evidence="7 13" id="KW-1133">Transmembrane helix</keyword>
<evidence type="ECO:0000256" key="3">
    <source>
        <dbReference type="ARBA" id="ARBA00022516"/>
    </source>
</evidence>
<dbReference type="Proteomes" id="UP000095727">
    <property type="component" value="Unassembled WGS sequence"/>
</dbReference>
<evidence type="ECO:0000313" key="17">
    <source>
        <dbReference type="EMBL" id="GLG85995.1"/>
    </source>
</evidence>
<protein>
    <recommendedName>
        <fullName evidence="12">Cardiolipin synthase</fullName>
        <ecNumber evidence="12">2.7.8.-</ecNumber>
    </recommendedName>
</protein>
<reference evidence="17" key="3">
    <citation type="submission" date="2022-11" db="EMBL/GenBank/DDBJ databases">
        <title>Draft genome sequence of Coprococcus comes strain 31264.</title>
        <authorList>
            <person name="Hisatomi A."/>
            <person name="Ohkuma M."/>
            <person name="Sakamoto M."/>
        </authorList>
    </citation>
    <scope>NUCLEOTIDE SEQUENCE</scope>
    <source>
        <strain evidence="17">JCM 31264</strain>
    </source>
</reference>
<comment type="subcellular location">
    <subcellularLocation>
        <location evidence="1">Cell membrane</location>
        <topology evidence="1">Multi-pass membrane protein</topology>
    </subcellularLocation>
</comment>
<keyword evidence="8" id="KW-0443">Lipid metabolism</keyword>
<dbReference type="Pfam" id="PF13091">
    <property type="entry name" value="PLDc_2"/>
    <property type="match status" value="2"/>
</dbReference>
<evidence type="ECO:0000256" key="6">
    <source>
        <dbReference type="ARBA" id="ARBA00022737"/>
    </source>
</evidence>
<keyword evidence="11" id="KW-1208">Phospholipid metabolism</keyword>
<gene>
    <name evidence="15" type="primary">cls_1</name>
    <name evidence="16" type="synonym">cls_2</name>
    <name evidence="17" type="ORF">comes_05400</name>
    <name evidence="16" type="ORF">ERS852481_01187</name>
    <name evidence="15" type="ORF">ERS852574_02361</name>
</gene>
<dbReference type="CDD" id="cd09160">
    <property type="entry name" value="PLDc_SMU_988_like_2"/>
    <property type="match status" value="1"/>
</dbReference>
<dbReference type="PANTHER" id="PTHR21248:SF22">
    <property type="entry name" value="PHOSPHOLIPASE D"/>
    <property type="match status" value="1"/>
</dbReference>
<dbReference type="InterPro" id="IPR027379">
    <property type="entry name" value="CLS_N"/>
</dbReference>
<feature type="transmembrane region" description="Helical" evidence="13">
    <location>
        <begin position="21"/>
        <end position="51"/>
    </location>
</feature>
<evidence type="ECO:0000256" key="7">
    <source>
        <dbReference type="ARBA" id="ARBA00022989"/>
    </source>
</evidence>
<name>A0A173TQQ0_9FIRM</name>
<dbReference type="EMBL" id="CYXR01000018">
    <property type="protein sequence ID" value="CUN04690.1"/>
    <property type="molecule type" value="Genomic_DNA"/>
</dbReference>
<dbReference type="PaxDb" id="410072-ERS852525_01077"/>
<evidence type="ECO:0000256" key="12">
    <source>
        <dbReference type="NCBIfam" id="TIGR04265"/>
    </source>
</evidence>
<keyword evidence="9 13" id="KW-0472">Membrane</keyword>
<keyword evidence="10" id="KW-0594">Phospholipid biosynthesis</keyword>
<dbReference type="SUPFAM" id="SSF56024">
    <property type="entry name" value="Phospholipase D/nuclease"/>
    <property type="match status" value="2"/>
</dbReference>
<feature type="domain" description="PLD phosphodiesterase" evidence="14">
    <location>
        <begin position="262"/>
        <end position="289"/>
    </location>
</feature>
<keyword evidence="5 13" id="KW-0812">Transmembrane</keyword>
<evidence type="ECO:0000313" key="18">
    <source>
        <dbReference type="Proteomes" id="UP000095362"/>
    </source>
</evidence>
<dbReference type="InterPro" id="IPR022924">
    <property type="entry name" value="Cardiolipin_synthase"/>
</dbReference>
<keyword evidence="4 15" id="KW-0808">Transferase</keyword>
<evidence type="ECO:0000256" key="10">
    <source>
        <dbReference type="ARBA" id="ARBA00023209"/>
    </source>
</evidence>
<keyword evidence="6" id="KW-0677">Repeat</keyword>
<dbReference type="SMART" id="SM00155">
    <property type="entry name" value="PLDc"/>
    <property type="match status" value="2"/>
</dbReference>
<evidence type="ECO:0000313" key="15">
    <source>
        <dbReference type="EMBL" id="CUN04690.1"/>
    </source>
</evidence>
<dbReference type="Gene3D" id="3.30.870.10">
    <property type="entry name" value="Endonuclease Chain A"/>
    <property type="match status" value="2"/>
</dbReference>
<dbReference type="Proteomes" id="UP000095362">
    <property type="component" value="Unassembled WGS sequence"/>
</dbReference>
<evidence type="ECO:0000259" key="14">
    <source>
        <dbReference type="PROSITE" id="PS50035"/>
    </source>
</evidence>
<evidence type="ECO:0000313" key="16">
    <source>
        <dbReference type="EMBL" id="CUO00280.1"/>
    </source>
</evidence>
<reference evidence="18 19" key="1">
    <citation type="submission" date="2015-09" db="EMBL/GenBank/DDBJ databases">
        <authorList>
            <consortium name="Pathogen Informatics"/>
        </authorList>
    </citation>
    <scope>NUCLEOTIDE SEQUENCE [LARGE SCALE GENOMIC DNA]</scope>
    <source>
        <strain evidence="16 18">2789STDY5834866</strain>
        <strain evidence="15 19">2789STDY5834962</strain>
    </source>
</reference>
<dbReference type="GO" id="GO:0005886">
    <property type="term" value="C:plasma membrane"/>
    <property type="evidence" value="ECO:0007669"/>
    <property type="project" value="UniProtKB-SubCell"/>
</dbReference>
<dbReference type="Pfam" id="PF13396">
    <property type="entry name" value="PLDc_N"/>
    <property type="match status" value="1"/>
</dbReference>
<dbReference type="PROSITE" id="PS50035">
    <property type="entry name" value="PLD"/>
    <property type="match status" value="2"/>
</dbReference>
<dbReference type="RefSeq" id="WP_172676493.1">
    <property type="nucleotide sequence ID" value="NZ_BSCI01000002.1"/>
</dbReference>
<evidence type="ECO:0000256" key="8">
    <source>
        <dbReference type="ARBA" id="ARBA00023098"/>
    </source>
</evidence>
<keyword evidence="2" id="KW-1003">Cell membrane</keyword>
<dbReference type="CDD" id="cd09154">
    <property type="entry name" value="PLDc_SMU_988_like_1"/>
    <property type="match status" value="1"/>
</dbReference>
<evidence type="ECO:0000256" key="2">
    <source>
        <dbReference type="ARBA" id="ARBA00022475"/>
    </source>
</evidence>
<evidence type="ECO:0000256" key="9">
    <source>
        <dbReference type="ARBA" id="ARBA00023136"/>
    </source>
</evidence>
<dbReference type="EMBL" id="CYZK01000006">
    <property type="protein sequence ID" value="CUO00280.1"/>
    <property type="molecule type" value="Genomic_DNA"/>
</dbReference>
<dbReference type="STRING" id="410072.ERS852525_01077"/>
<dbReference type="InterPro" id="IPR025202">
    <property type="entry name" value="PLD-like_dom"/>
</dbReference>
<dbReference type="InterPro" id="IPR001736">
    <property type="entry name" value="PLipase_D/transphosphatidylase"/>
</dbReference>
<feature type="domain" description="PLD phosphodiesterase" evidence="14">
    <location>
        <begin position="441"/>
        <end position="468"/>
    </location>
</feature>
<evidence type="ECO:0000256" key="4">
    <source>
        <dbReference type="ARBA" id="ARBA00022679"/>
    </source>
</evidence>
<sequence>MREITKYHDTSKTVKERAKNKLFGAVYSHTAIILLLILLQIGIMVLTFTYLGNYSTYMNGVMSLLSFITAIYIFNEKGNPAFKMTWILFVFLVPVVGVGFYLFTKAGIGTKYLGARLEKLRVETEPYMQQNEYVVHAMKGGRVANANLSHFLYNQVGFPTYGNSQAQYFPLGDDKFPILIEELNKAEKFIFMEYFIIGEGYVWDTVLEVLRKKVKEGVEVRLMYDGTCSISLLPYEYPKQLREYGIQCKEFGPIVPILSTSQNNRDHRKICVVDGKVAFTGGVNLADEYINKKVRFGHWKDTAIKIEGDAVQSFTMMFLQMWNITERQPEDYAKYLTEKQPGFSRKDGYIIPYGDSPFDHENVGEEVYFHILNHAKKYVHIMTPYLILDNEMIDALTRAAKGGIEVQIIMPHIPDKPYAFYLAKTYYEELIAGGVEIYEYTPGFVHAKVFTSDDDTATVGSINLDYRSLYLHFECGVFIYRNPVVRDIEKDFQETLAKCQKVTMTEVRNRSTFVKIYGQVLRIVAPLM</sequence>
<feature type="transmembrane region" description="Helical" evidence="13">
    <location>
        <begin position="86"/>
        <end position="103"/>
    </location>
</feature>
<dbReference type="PANTHER" id="PTHR21248">
    <property type="entry name" value="CARDIOLIPIN SYNTHASE"/>
    <property type="match status" value="1"/>
</dbReference>
<evidence type="ECO:0000256" key="5">
    <source>
        <dbReference type="ARBA" id="ARBA00022692"/>
    </source>
</evidence>
<keyword evidence="3" id="KW-0444">Lipid biosynthesis</keyword>